<feature type="compositionally biased region" description="Basic and acidic residues" evidence="3">
    <location>
        <begin position="634"/>
        <end position="656"/>
    </location>
</feature>
<dbReference type="InterPro" id="IPR002885">
    <property type="entry name" value="PPR_rpt"/>
</dbReference>
<dbReference type="Pfam" id="PF13041">
    <property type="entry name" value="PPR_2"/>
    <property type="match status" value="1"/>
</dbReference>
<organism evidence="4 5">
    <name type="scientific">Cylindrotheca closterium</name>
    <dbReference type="NCBI Taxonomy" id="2856"/>
    <lineage>
        <taxon>Eukaryota</taxon>
        <taxon>Sar</taxon>
        <taxon>Stramenopiles</taxon>
        <taxon>Ochrophyta</taxon>
        <taxon>Bacillariophyta</taxon>
        <taxon>Bacillariophyceae</taxon>
        <taxon>Bacillariophycidae</taxon>
        <taxon>Bacillariales</taxon>
        <taxon>Bacillariaceae</taxon>
        <taxon>Cylindrotheca</taxon>
    </lineage>
</organism>
<dbReference type="PANTHER" id="PTHR47932">
    <property type="entry name" value="ATPASE EXPRESSION PROTEIN 3"/>
    <property type="match status" value="1"/>
</dbReference>
<dbReference type="Gene3D" id="1.25.40.10">
    <property type="entry name" value="Tetratricopeptide repeat domain"/>
    <property type="match status" value="4"/>
</dbReference>
<gene>
    <name evidence="4" type="ORF">CYCCA115_LOCUS7946</name>
</gene>
<dbReference type="PROSITE" id="PS51375">
    <property type="entry name" value="PPR"/>
    <property type="match status" value="1"/>
</dbReference>
<feature type="region of interest" description="Disordered" evidence="3">
    <location>
        <begin position="634"/>
        <end position="675"/>
    </location>
</feature>
<protein>
    <recommendedName>
        <fullName evidence="6">Pentacotripeptide-repeat region of PRORP domain-containing protein</fullName>
    </recommendedName>
</protein>
<evidence type="ECO:0000256" key="1">
    <source>
        <dbReference type="ARBA" id="ARBA00022737"/>
    </source>
</evidence>
<evidence type="ECO:0000313" key="5">
    <source>
        <dbReference type="Proteomes" id="UP001295423"/>
    </source>
</evidence>
<reference evidence="4" key="1">
    <citation type="submission" date="2023-08" db="EMBL/GenBank/DDBJ databases">
        <authorList>
            <person name="Audoor S."/>
            <person name="Bilcke G."/>
        </authorList>
    </citation>
    <scope>NUCLEOTIDE SEQUENCE</scope>
</reference>
<keyword evidence="1" id="KW-0677">Repeat</keyword>
<dbReference type="AlphaFoldDB" id="A0AAD2FIY7"/>
<name>A0AAD2FIY7_9STRA</name>
<evidence type="ECO:0008006" key="6">
    <source>
        <dbReference type="Google" id="ProtNLM"/>
    </source>
</evidence>
<sequence>MMILAGIMYTTRPFALATLLLALLPLTETFTLRWNDLRLIDTSFRSSQLSRSRFSFPPSLSVTETSDDEGEEIDDALDAIENFVDNMVDSIEASTRQNQPMSKGQWKRKRYLWLKDVQSLVHKNDPKAVRKAEEMMKRVKKKYANGEWDRYQEDMISMDQKSYNLWIHALAKSNYEDSGQKAEEVLQQMRADNIPPNAFTYTSIMDAYAKNHAPERAEELMLQWLVEVEEGEGGDVPQQRASEVTCDTLLNAWAKQGTLESAERAQLILYRMEEFQSDSLHPTTISYTTVMNAWARVGSTEGAEKAEALLRKMLKGGTSDKKSRAVAPDTVAFNAAMDAWAKSGNPDAGIKAADILKTMKDAANEKRDGPKLGCHPDIITYNIVLSAWSHSGRADAAPQTERLVQQMEKAVKSEDYDASITPKPNTISYNTILHAWSKSDMDIALGRAEKVLNYMLKSGRSEITPDAISFSCVMDAWAKSKEPHKAAKIRKMLDQMLHTYKATGRPNLKPSDIPFNTVLNACAFSSLGTSEEERREAIKIAVATYKQMRQEGVDATTVTYGNMIKCIANLMPQGDARTRMALQVFDRCCEDGLVGNLVWNEIRRAVPGQVLDKKYHLKKRCGNMELRDLPKRWKQKNRFDKNAPTSKRLEKPEKPKRTPRSVSIIETAGQSGRDV</sequence>
<evidence type="ECO:0000256" key="3">
    <source>
        <dbReference type="SAM" id="MobiDB-lite"/>
    </source>
</evidence>
<dbReference type="InterPro" id="IPR011990">
    <property type="entry name" value="TPR-like_helical_dom_sf"/>
</dbReference>
<keyword evidence="5" id="KW-1185">Reference proteome</keyword>
<dbReference type="EMBL" id="CAKOGP040001112">
    <property type="protein sequence ID" value="CAJ1942436.1"/>
    <property type="molecule type" value="Genomic_DNA"/>
</dbReference>
<proteinExistence type="predicted"/>
<comment type="caution">
    <text evidence="4">The sequence shown here is derived from an EMBL/GenBank/DDBJ whole genome shotgun (WGS) entry which is preliminary data.</text>
</comment>
<evidence type="ECO:0000313" key="4">
    <source>
        <dbReference type="EMBL" id="CAJ1942436.1"/>
    </source>
</evidence>
<accession>A0AAD2FIY7</accession>
<evidence type="ECO:0000256" key="2">
    <source>
        <dbReference type="PROSITE-ProRule" id="PRU00708"/>
    </source>
</evidence>
<dbReference type="PANTHER" id="PTHR47932:SF44">
    <property type="entry name" value="MIOREX COMPLEX COMPONENT 1"/>
    <property type="match status" value="1"/>
</dbReference>
<dbReference type="Proteomes" id="UP001295423">
    <property type="component" value="Unassembled WGS sequence"/>
</dbReference>
<feature type="repeat" description="PPR" evidence="2">
    <location>
        <begin position="159"/>
        <end position="196"/>
    </location>
</feature>